<name>A0A812NZ86_9DINO</name>
<evidence type="ECO:0008006" key="3">
    <source>
        <dbReference type="Google" id="ProtNLM"/>
    </source>
</evidence>
<organism evidence="1 2">
    <name type="scientific">Symbiodinium natans</name>
    <dbReference type="NCBI Taxonomy" id="878477"/>
    <lineage>
        <taxon>Eukaryota</taxon>
        <taxon>Sar</taxon>
        <taxon>Alveolata</taxon>
        <taxon>Dinophyceae</taxon>
        <taxon>Suessiales</taxon>
        <taxon>Symbiodiniaceae</taxon>
        <taxon>Symbiodinium</taxon>
    </lineage>
</organism>
<protein>
    <recommendedName>
        <fullName evidence="3">Methyltransferase domain-containing protein</fullName>
    </recommendedName>
</protein>
<reference evidence="1" key="1">
    <citation type="submission" date="2021-02" db="EMBL/GenBank/DDBJ databases">
        <authorList>
            <person name="Dougan E. K."/>
            <person name="Rhodes N."/>
            <person name="Thang M."/>
            <person name="Chan C."/>
        </authorList>
    </citation>
    <scope>NUCLEOTIDE SEQUENCE</scope>
</reference>
<dbReference type="EMBL" id="CAJNDS010002079">
    <property type="protein sequence ID" value="CAE7310461.1"/>
    <property type="molecule type" value="Genomic_DNA"/>
</dbReference>
<dbReference type="OrthoDB" id="66144at2759"/>
<sequence>MRAKTGRDLVRATVQEVTRTRRFVLMTVDTDPQMEHQKDMVTFCTGNYVGAVRQCPALFLAAALKFRRSILSLPGALTRVLLKGKLLDSLDCRSVSVSVVMKFNESCDPEQTRSELASEAFGHDSIRKAYEDLGAEAFYAAKGAAYVNPHSEVLNEAFACALDAWASRLWPMASVLDLACGSGEATAALEAWLERRGVDAPSRMEAADPYTFEAFERRFPKRTCFRWTFEEIAGGCLEPLEPYDLVICSFALHLLDRSWLSVTLLALARQARHLVVATPHKRPIIDAQMGWECHGEVLHERVRLRLYSSLLVDELTQT</sequence>
<dbReference type="AlphaFoldDB" id="A0A812NZ86"/>
<accession>A0A812NZ86</accession>
<gene>
    <name evidence="1" type="ORF">SNAT2548_LOCUS16310</name>
</gene>
<dbReference type="Gene3D" id="3.40.50.150">
    <property type="entry name" value="Vaccinia Virus protein VP39"/>
    <property type="match status" value="1"/>
</dbReference>
<evidence type="ECO:0000313" key="2">
    <source>
        <dbReference type="Proteomes" id="UP000604046"/>
    </source>
</evidence>
<dbReference type="SUPFAM" id="SSF53335">
    <property type="entry name" value="S-adenosyl-L-methionine-dependent methyltransferases"/>
    <property type="match status" value="1"/>
</dbReference>
<keyword evidence="2" id="KW-1185">Reference proteome</keyword>
<comment type="caution">
    <text evidence="1">The sequence shown here is derived from an EMBL/GenBank/DDBJ whole genome shotgun (WGS) entry which is preliminary data.</text>
</comment>
<dbReference type="Proteomes" id="UP000604046">
    <property type="component" value="Unassembled WGS sequence"/>
</dbReference>
<dbReference type="CDD" id="cd02440">
    <property type="entry name" value="AdoMet_MTases"/>
    <property type="match status" value="1"/>
</dbReference>
<evidence type="ECO:0000313" key="1">
    <source>
        <dbReference type="EMBL" id="CAE7310461.1"/>
    </source>
</evidence>
<proteinExistence type="predicted"/>
<dbReference type="InterPro" id="IPR029063">
    <property type="entry name" value="SAM-dependent_MTases_sf"/>
</dbReference>